<dbReference type="Proteomes" id="UP000316304">
    <property type="component" value="Unassembled WGS sequence"/>
</dbReference>
<dbReference type="AlphaFoldDB" id="A0A5C6BZK8"/>
<name>A0A5C6BZK8_9BACT</name>
<sequence length="597" mass="63671" precursor="true">MLHSFFAIAGRCICILAGGWMAINADAAPPVIQDILPRGIAAGGTRAIEIRGTELGEITEVWTSFPTELKSEPVGNTAATDAETAEPTPTDPSRYRCELTLAADQPVGVGAIRVATKDGVSPWHLFMVDDLPSVAESGVHDQMANAQDLAWPIAVDGTSDAFKSDFYRLELKAETELSFEVVAQRIGSPLDTVLTLFNEMGEPLVVSDDEPSSGADSRFVFRVPTAGVYFLALRDVQHRGGADYRYRLRVGRFPLIRCVYPLGSDNESLASLDFVNADDSILKPSADLRARFDSEQGGPVIDGGPGTRGGPVTLSLKPADHDASGFTTMPAEPSIDSVLEQEPNGEREHAVALPVPGIAYGRFAQEQDVDFYQWTAAEGQRVVVTAESQHYGSPADVYLRLWTEAGVMLAEGSSQGAQRTQLTYAATKAGKVFLSAEDLQQRGGAAYAYRLAIEVDPPAFTLTTDGDTFNVAQNGTLVVKVTAKRTGEKGPIELSLQSAEVGALEGVTLEQNVIAEGANVLEFKAKLPSTWNPGELHRVKIVGSVSGGEGSPRQVVSTLPAIEARGVDGMRVPQFLDGAMVIGVTPATPSPEKTEEK</sequence>
<dbReference type="RefSeq" id="WP_146597223.1">
    <property type="nucleotide sequence ID" value="NZ_SJPT01000013.1"/>
</dbReference>
<accession>A0A5C6BZK8</accession>
<dbReference type="Gene3D" id="2.60.120.380">
    <property type="match status" value="2"/>
</dbReference>
<reference evidence="3 4" key="1">
    <citation type="submission" date="2019-02" db="EMBL/GenBank/DDBJ databases">
        <title>Deep-cultivation of Planctomycetes and their phenomic and genomic characterization uncovers novel biology.</title>
        <authorList>
            <person name="Wiegand S."/>
            <person name="Jogler M."/>
            <person name="Boedeker C."/>
            <person name="Pinto D."/>
            <person name="Vollmers J."/>
            <person name="Rivas-Marin E."/>
            <person name="Kohn T."/>
            <person name="Peeters S.H."/>
            <person name="Heuer A."/>
            <person name="Rast P."/>
            <person name="Oberbeckmann S."/>
            <person name="Bunk B."/>
            <person name="Jeske O."/>
            <person name="Meyerdierks A."/>
            <person name="Storesund J.E."/>
            <person name="Kallscheuer N."/>
            <person name="Luecker S."/>
            <person name="Lage O.M."/>
            <person name="Pohl T."/>
            <person name="Merkel B.J."/>
            <person name="Hornburger P."/>
            <person name="Mueller R.-W."/>
            <person name="Bruemmer F."/>
            <person name="Labrenz M."/>
            <person name="Spormann A.M."/>
            <person name="Op Den Camp H."/>
            <person name="Overmann J."/>
            <person name="Amann R."/>
            <person name="Jetten M.S.M."/>
            <person name="Mascher T."/>
            <person name="Medema M.H."/>
            <person name="Devos D.P."/>
            <person name="Kaster A.-K."/>
            <person name="Ovreas L."/>
            <person name="Rohde M."/>
            <person name="Galperin M.Y."/>
            <person name="Jogler C."/>
        </authorList>
    </citation>
    <scope>NUCLEOTIDE SEQUENCE [LARGE SCALE GENOMIC DNA]</scope>
    <source>
        <strain evidence="3 4">Pla52o</strain>
    </source>
</reference>
<evidence type="ECO:0000256" key="1">
    <source>
        <dbReference type="SAM" id="MobiDB-lite"/>
    </source>
</evidence>
<keyword evidence="4" id="KW-1185">Reference proteome</keyword>
<evidence type="ECO:0000313" key="4">
    <source>
        <dbReference type="Proteomes" id="UP000316304"/>
    </source>
</evidence>
<evidence type="ECO:0008006" key="5">
    <source>
        <dbReference type="Google" id="ProtNLM"/>
    </source>
</evidence>
<keyword evidence="2" id="KW-0732">Signal</keyword>
<dbReference type="OrthoDB" id="237792at2"/>
<feature type="signal peptide" evidence="2">
    <location>
        <begin position="1"/>
        <end position="27"/>
    </location>
</feature>
<comment type="caution">
    <text evidence="3">The sequence shown here is derived from an EMBL/GenBank/DDBJ whole genome shotgun (WGS) entry which is preliminary data.</text>
</comment>
<evidence type="ECO:0000256" key="2">
    <source>
        <dbReference type="SAM" id="SignalP"/>
    </source>
</evidence>
<organism evidence="3 4">
    <name type="scientific">Novipirellula galeiformis</name>
    <dbReference type="NCBI Taxonomy" id="2528004"/>
    <lineage>
        <taxon>Bacteria</taxon>
        <taxon>Pseudomonadati</taxon>
        <taxon>Planctomycetota</taxon>
        <taxon>Planctomycetia</taxon>
        <taxon>Pirellulales</taxon>
        <taxon>Pirellulaceae</taxon>
        <taxon>Novipirellula</taxon>
    </lineage>
</organism>
<gene>
    <name evidence="3" type="ORF">Pla52o_52980</name>
</gene>
<feature type="compositionally biased region" description="Low complexity" evidence="1">
    <location>
        <begin position="77"/>
        <end position="92"/>
    </location>
</feature>
<evidence type="ECO:0000313" key="3">
    <source>
        <dbReference type="EMBL" id="TWU17292.1"/>
    </source>
</evidence>
<feature type="region of interest" description="Disordered" evidence="1">
    <location>
        <begin position="69"/>
        <end position="92"/>
    </location>
</feature>
<feature type="chain" id="PRO_5023031165" description="Subtilase-type serine protease" evidence="2">
    <location>
        <begin position="28"/>
        <end position="597"/>
    </location>
</feature>
<dbReference type="EMBL" id="SJPT01000013">
    <property type="protein sequence ID" value="TWU17292.1"/>
    <property type="molecule type" value="Genomic_DNA"/>
</dbReference>
<proteinExistence type="predicted"/>
<protein>
    <recommendedName>
        <fullName evidence="5">Subtilase-type serine protease</fullName>
    </recommendedName>
</protein>